<dbReference type="Gene3D" id="3.30.70.1060">
    <property type="entry name" value="Dimeric alpha+beta barrel"/>
    <property type="match status" value="1"/>
</dbReference>
<comment type="similarity">
    <text evidence="1">Belongs to the YciI family.</text>
</comment>
<proteinExistence type="inferred from homology"/>
<dbReference type="InterPro" id="IPR011008">
    <property type="entry name" value="Dimeric_a/b-barrel"/>
</dbReference>
<dbReference type="SUPFAM" id="SSF54909">
    <property type="entry name" value="Dimeric alpha+beta barrel"/>
    <property type="match status" value="1"/>
</dbReference>
<evidence type="ECO:0000313" key="3">
    <source>
        <dbReference type="EMBL" id="MFC5411028.1"/>
    </source>
</evidence>
<dbReference type="PANTHER" id="PTHR33606:SF3">
    <property type="entry name" value="PROTEIN YCII"/>
    <property type="match status" value="1"/>
</dbReference>
<gene>
    <name evidence="3" type="ORF">ACFPMF_17035</name>
</gene>
<reference evidence="4" key="1">
    <citation type="journal article" date="2019" name="Int. J. Syst. Evol. Microbiol.">
        <title>The Global Catalogue of Microorganisms (GCM) 10K type strain sequencing project: providing services to taxonomists for standard genome sequencing and annotation.</title>
        <authorList>
            <consortium name="The Broad Institute Genomics Platform"/>
            <consortium name="The Broad Institute Genome Sequencing Center for Infectious Disease"/>
            <person name="Wu L."/>
            <person name="Ma J."/>
        </authorList>
    </citation>
    <scope>NUCLEOTIDE SEQUENCE [LARGE SCALE GENOMIC DNA]</scope>
    <source>
        <strain evidence="4">CCUG 55250</strain>
    </source>
</reference>
<protein>
    <submittedName>
        <fullName evidence="3">YciI family protein</fullName>
    </submittedName>
</protein>
<dbReference type="PANTHER" id="PTHR33606">
    <property type="entry name" value="PROTEIN YCII"/>
    <property type="match status" value="1"/>
</dbReference>
<dbReference type="InterPro" id="IPR051807">
    <property type="entry name" value="Sec-metab_biosynth-assoc"/>
</dbReference>
<evidence type="ECO:0000256" key="1">
    <source>
        <dbReference type="ARBA" id="ARBA00007689"/>
    </source>
</evidence>
<evidence type="ECO:0000313" key="4">
    <source>
        <dbReference type="Proteomes" id="UP001596106"/>
    </source>
</evidence>
<evidence type="ECO:0000259" key="2">
    <source>
        <dbReference type="Pfam" id="PF03795"/>
    </source>
</evidence>
<dbReference type="EMBL" id="JBHSMA010000005">
    <property type="protein sequence ID" value="MFC5411028.1"/>
    <property type="molecule type" value="Genomic_DNA"/>
</dbReference>
<dbReference type="Pfam" id="PF03795">
    <property type="entry name" value="YCII"/>
    <property type="match status" value="1"/>
</dbReference>
<name>A0ABW0IC57_9BACT</name>
<organism evidence="3 4">
    <name type="scientific">Larkinella bovis</name>
    <dbReference type="NCBI Taxonomy" id="683041"/>
    <lineage>
        <taxon>Bacteria</taxon>
        <taxon>Pseudomonadati</taxon>
        <taxon>Bacteroidota</taxon>
        <taxon>Cytophagia</taxon>
        <taxon>Cytophagales</taxon>
        <taxon>Spirosomataceae</taxon>
        <taxon>Larkinella</taxon>
    </lineage>
</organism>
<accession>A0ABW0IC57</accession>
<dbReference type="Proteomes" id="UP001596106">
    <property type="component" value="Unassembled WGS sequence"/>
</dbReference>
<feature type="domain" description="YCII-related" evidence="2">
    <location>
        <begin position="1"/>
        <end position="91"/>
    </location>
</feature>
<sequence>MKYVLHAYDYTDDQAMDRRLAVRPAHFDGARQLKAANHFILGGALLDPDGKMIGSMMLLDFDSEEQLNTWLQNEVYVTGKVWERIDIKPFRQAEI</sequence>
<comment type="caution">
    <text evidence="3">The sequence shown here is derived from an EMBL/GenBank/DDBJ whole genome shotgun (WGS) entry which is preliminary data.</text>
</comment>
<dbReference type="RefSeq" id="WP_379847440.1">
    <property type="nucleotide sequence ID" value="NZ_JBHSMA010000005.1"/>
</dbReference>
<dbReference type="InterPro" id="IPR005545">
    <property type="entry name" value="YCII"/>
</dbReference>
<keyword evidence="4" id="KW-1185">Reference proteome</keyword>